<protein>
    <submittedName>
        <fullName evidence="1">Uncharacterized protein</fullName>
    </submittedName>
</protein>
<keyword evidence="2" id="KW-1185">Reference proteome</keyword>
<dbReference type="Proteomes" id="UP000054537">
    <property type="component" value="Unassembled WGS sequence"/>
</dbReference>
<organism evidence="1 2">
    <name type="scientific">Actinoplanes utahensis</name>
    <dbReference type="NCBI Taxonomy" id="1869"/>
    <lineage>
        <taxon>Bacteria</taxon>
        <taxon>Bacillati</taxon>
        <taxon>Actinomycetota</taxon>
        <taxon>Actinomycetes</taxon>
        <taxon>Micromonosporales</taxon>
        <taxon>Micromonosporaceae</taxon>
        <taxon>Actinoplanes</taxon>
    </lineage>
</organism>
<gene>
    <name evidence="1" type="ORF">MB27_10260</name>
</gene>
<accession>A0A0A6UR24</accession>
<comment type="caution">
    <text evidence="1">The sequence shown here is derived from an EMBL/GenBank/DDBJ whole genome shotgun (WGS) entry which is preliminary data.</text>
</comment>
<reference evidence="1 2" key="1">
    <citation type="submission" date="2014-10" db="EMBL/GenBank/DDBJ databases">
        <title>Draft genome sequence of Actinoplanes utahensis NRRL 12052.</title>
        <authorList>
            <person name="Velasco-Bucheli B."/>
            <person name="del Cerro C."/>
            <person name="Hormigo D."/>
            <person name="Garcia J.L."/>
            <person name="Acebal C."/>
            <person name="Arroyo M."/>
            <person name="de la Mata I."/>
        </authorList>
    </citation>
    <scope>NUCLEOTIDE SEQUENCE [LARGE SCALE GENOMIC DNA]</scope>
    <source>
        <strain evidence="1 2">NRRL 12052</strain>
    </source>
</reference>
<evidence type="ECO:0000313" key="1">
    <source>
        <dbReference type="EMBL" id="KHD77493.1"/>
    </source>
</evidence>
<name>A0A0A6UR24_ACTUT</name>
<evidence type="ECO:0000313" key="2">
    <source>
        <dbReference type="Proteomes" id="UP000054537"/>
    </source>
</evidence>
<dbReference type="EMBL" id="JRTT01000010">
    <property type="protein sequence ID" value="KHD77493.1"/>
    <property type="molecule type" value="Genomic_DNA"/>
</dbReference>
<proteinExistence type="predicted"/>
<dbReference type="AlphaFoldDB" id="A0A0A6UR24"/>
<sequence length="80" mass="8595">MGVTLGGSGVAHAGEELEVTTIRVRFVGADKYRDFQVDTATAEHVVAQLTDPNAVLTFTDEYGTTHVPVRGITYITVRTA</sequence>